<organism evidence="2 3">
    <name type="scientific">Ilumatobacter fluminis</name>
    <dbReference type="NCBI Taxonomy" id="467091"/>
    <lineage>
        <taxon>Bacteria</taxon>
        <taxon>Bacillati</taxon>
        <taxon>Actinomycetota</taxon>
        <taxon>Acidimicrobiia</taxon>
        <taxon>Acidimicrobiales</taxon>
        <taxon>Ilumatobacteraceae</taxon>
        <taxon>Ilumatobacter</taxon>
    </lineage>
</organism>
<gene>
    <name evidence="2" type="ORF">BDK89_1430</name>
</gene>
<keyword evidence="3" id="KW-1185">Reference proteome</keyword>
<feature type="transmembrane region" description="Helical" evidence="1">
    <location>
        <begin position="34"/>
        <end position="56"/>
    </location>
</feature>
<proteinExistence type="predicted"/>
<accession>A0A4R7HXP6</accession>
<keyword evidence="1" id="KW-1133">Transmembrane helix</keyword>
<dbReference type="AlphaFoldDB" id="A0A4R7HXP6"/>
<reference evidence="2 3" key="1">
    <citation type="submission" date="2019-03" db="EMBL/GenBank/DDBJ databases">
        <title>Sequencing the genomes of 1000 actinobacteria strains.</title>
        <authorList>
            <person name="Klenk H.-P."/>
        </authorList>
    </citation>
    <scope>NUCLEOTIDE SEQUENCE [LARGE SCALE GENOMIC DNA]</scope>
    <source>
        <strain evidence="2 3">DSM 18936</strain>
    </source>
</reference>
<name>A0A4R7HXP6_9ACTN</name>
<dbReference type="RefSeq" id="WP_133868269.1">
    <property type="nucleotide sequence ID" value="NZ_SOAU01000001.1"/>
</dbReference>
<evidence type="ECO:0000313" key="3">
    <source>
        <dbReference type="Proteomes" id="UP000294558"/>
    </source>
</evidence>
<feature type="transmembrane region" description="Helical" evidence="1">
    <location>
        <begin position="109"/>
        <end position="135"/>
    </location>
</feature>
<protein>
    <submittedName>
        <fullName evidence="2">Uncharacterized protein</fullName>
    </submittedName>
</protein>
<dbReference type="EMBL" id="SOAU01000001">
    <property type="protein sequence ID" value="TDT15851.1"/>
    <property type="molecule type" value="Genomic_DNA"/>
</dbReference>
<feature type="transmembrane region" description="Helical" evidence="1">
    <location>
        <begin position="76"/>
        <end position="97"/>
    </location>
</feature>
<dbReference type="Proteomes" id="UP000294558">
    <property type="component" value="Unassembled WGS sequence"/>
</dbReference>
<keyword evidence="1" id="KW-0812">Transmembrane</keyword>
<sequence length="138" mass="14833">MDDIGGDVTTAHRPVDTLEAPHEPVVPAPSSWRLWVLLLGGPSLWFAHFMIVYLAAEAVCTPKLIGDDQPWSDATLDRFVVASTVVAVALCLAVATLSWRRLRREPGQWLWWVSITLGIGSALSVIAVGSSTLVVGGC</sequence>
<evidence type="ECO:0000256" key="1">
    <source>
        <dbReference type="SAM" id="Phobius"/>
    </source>
</evidence>
<keyword evidence="1" id="KW-0472">Membrane</keyword>
<comment type="caution">
    <text evidence="2">The sequence shown here is derived from an EMBL/GenBank/DDBJ whole genome shotgun (WGS) entry which is preliminary data.</text>
</comment>
<evidence type="ECO:0000313" key="2">
    <source>
        <dbReference type="EMBL" id="TDT15851.1"/>
    </source>
</evidence>